<dbReference type="InterPro" id="IPR052038">
    <property type="entry name" value="Type-VII_TA_antitoxin"/>
</dbReference>
<keyword evidence="2" id="KW-1277">Toxin-antitoxin system</keyword>
<dbReference type="EMBL" id="SZPX01000001">
    <property type="protein sequence ID" value="TKI70955.1"/>
    <property type="molecule type" value="Genomic_DNA"/>
</dbReference>
<evidence type="ECO:0000256" key="6">
    <source>
        <dbReference type="ARBA" id="ARBA00022741"/>
    </source>
</evidence>
<evidence type="ECO:0000256" key="8">
    <source>
        <dbReference type="ARBA" id="ARBA00022842"/>
    </source>
</evidence>
<gene>
    <name evidence="11" type="ORF">FCU45_00770</name>
</gene>
<proteinExistence type="inferred from homology"/>
<dbReference type="CDD" id="cd05403">
    <property type="entry name" value="NT_KNTase_like"/>
    <property type="match status" value="1"/>
</dbReference>
<evidence type="ECO:0000313" key="12">
    <source>
        <dbReference type="Proteomes" id="UP000309561"/>
    </source>
</evidence>
<evidence type="ECO:0000259" key="10">
    <source>
        <dbReference type="Pfam" id="PF01909"/>
    </source>
</evidence>
<keyword evidence="7" id="KW-0067">ATP-binding</keyword>
<evidence type="ECO:0000256" key="9">
    <source>
        <dbReference type="ARBA" id="ARBA00038276"/>
    </source>
</evidence>
<evidence type="ECO:0000256" key="3">
    <source>
        <dbReference type="ARBA" id="ARBA00022679"/>
    </source>
</evidence>
<evidence type="ECO:0000313" key="11">
    <source>
        <dbReference type="EMBL" id="TKI70955.1"/>
    </source>
</evidence>
<dbReference type="AlphaFoldDB" id="A0A4U2ZAC5"/>
<keyword evidence="6" id="KW-0547">Nucleotide-binding</keyword>
<name>A0A4U2ZAC5_9BACT</name>
<evidence type="ECO:0000256" key="2">
    <source>
        <dbReference type="ARBA" id="ARBA00022649"/>
    </source>
</evidence>
<comment type="caution">
    <text evidence="11">The sequence shown here is derived from an EMBL/GenBank/DDBJ whole genome shotgun (WGS) entry which is preliminary data.</text>
</comment>
<dbReference type="InterPro" id="IPR043519">
    <property type="entry name" value="NT_sf"/>
</dbReference>
<evidence type="ECO:0000256" key="7">
    <source>
        <dbReference type="ARBA" id="ARBA00022840"/>
    </source>
</evidence>
<dbReference type="Pfam" id="PF01909">
    <property type="entry name" value="NTP_transf_2"/>
    <property type="match status" value="1"/>
</dbReference>
<organism evidence="11 12">
    <name type="scientific">Sulfurimonas crateris</name>
    <dbReference type="NCBI Taxonomy" id="2574727"/>
    <lineage>
        <taxon>Bacteria</taxon>
        <taxon>Pseudomonadati</taxon>
        <taxon>Campylobacterota</taxon>
        <taxon>Epsilonproteobacteria</taxon>
        <taxon>Campylobacterales</taxon>
        <taxon>Sulfurimonadaceae</taxon>
        <taxon>Sulfurimonas</taxon>
    </lineage>
</organism>
<evidence type="ECO:0000256" key="5">
    <source>
        <dbReference type="ARBA" id="ARBA00022723"/>
    </source>
</evidence>
<keyword evidence="5" id="KW-0479">Metal-binding</keyword>
<evidence type="ECO:0000256" key="4">
    <source>
        <dbReference type="ARBA" id="ARBA00022695"/>
    </source>
</evidence>
<evidence type="ECO:0000256" key="1">
    <source>
        <dbReference type="ARBA" id="ARBA00001946"/>
    </source>
</evidence>
<comment type="cofactor">
    <cofactor evidence="1">
        <name>Mg(2+)</name>
        <dbReference type="ChEBI" id="CHEBI:18420"/>
    </cofactor>
</comment>
<dbReference type="RefSeq" id="WP_137011307.1">
    <property type="nucleotide sequence ID" value="NZ_SZPX01000001.1"/>
</dbReference>
<reference evidence="11 12" key="1">
    <citation type="submission" date="2019-04" db="EMBL/GenBank/DDBJ databases">
        <title>Sulfurimonas crateris sp. nov. a facultative anaerobic sulfur-oxidizing chemolithautotrophic bacterium isolated from a terrestrial mud vulcano.</title>
        <authorList>
            <person name="Ratnikova N.M."/>
            <person name="Slobodkin A.I."/>
            <person name="Merkel A.Y."/>
            <person name="Novikov A."/>
            <person name="Bonch-Osmolovskaya E.A."/>
            <person name="Slobodkina G.B."/>
        </authorList>
    </citation>
    <scope>NUCLEOTIDE SEQUENCE [LARGE SCALE GENOMIC DNA]</scope>
    <source>
        <strain evidence="11 12">SN118</strain>
    </source>
</reference>
<keyword evidence="8" id="KW-0460">Magnesium</keyword>
<keyword evidence="12" id="KW-1185">Reference proteome</keyword>
<dbReference type="Gene3D" id="3.30.460.10">
    <property type="entry name" value="Beta Polymerase, domain 2"/>
    <property type="match status" value="1"/>
</dbReference>
<dbReference type="OrthoDB" id="5334523at2"/>
<dbReference type="PANTHER" id="PTHR33571">
    <property type="entry name" value="SSL8005 PROTEIN"/>
    <property type="match status" value="1"/>
</dbReference>
<keyword evidence="3 11" id="KW-0808">Transferase</keyword>
<accession>A0A4U2ZAC5</accession>
<dbReference type="GO" id="GO:0005524">
    <property type="term" value="F:ATP binding"/>
    <property type="evidence" value="ECO:0007669"/>
    <property type="project" value="UniProtKB-KW"/>
</dbReference>
<sequence length="98" mass="11535">MNKEQILDYLKNKKQFLHEQFGISKIGLFGSYARGEPTKSSDVDIIYEIDKDKKFSMFAYLKLNKYLEENFHAKVDLVREATIKESLKSYISKDVIYV</sequence>
<keyword evidence="4" id="KW-0548">Nucleotidyltransferase</keyword>
<protein>
    <submittedName>
        <fullName evidence="11">Nucleotidyltransferase</fullName>
    </submittedName>
</protein>
<dbReference type="GO" id="GO:0046872">
    <property type="term" value="F:metal ion binding"/>
    <property type="evidence" value="ECO:0007669"/>
    <property type="project" value="UniProtKB-KW"/>
</dbReference>
<dbReference type="InterPro" id="IPR002934">
    <property type="entry name" value="Polymerase_NTP_transf_dom"/>
</dbReference>
<dbReference type="SUPFAM" id="SSF81301">
    <property type="entry name" value="Nucleotidyltransferase"/>
    <property type="match status" value="1"/>
</dbReference>
<comment type="similarity">
    <text evidence="9">Belongs to the MntA antitoxin family.</text>
</comment>
<dbReference type="GO" id="GO:0016779">
    <property type="term" value="F:nucleotidyltransferase activity"/>
    <property type="evidence" value="ECO:0007669"/>
    <property type="project" value="UniProtKB-KW"/>
</dbReference>
<dbReference type="PANTHER" id="PTHR33571:SF14">
    <property type="entry name" value="PROTEIN ADENYLYLTRANSFERASE MJ0435-RELATED"/>
    <property type="match status" value="1"/>
</dbReference>
<feature type="domain" description="Polymerase nucleotidyl transferase" evidence="10">
    <location>
        <begin position="11"/>
        <end position="96"/>
    </location>
</feature>
<dbReference type="Proteomes" id="UP000309561">
    <property type="component" value="Unassembled WGS sequence"/>
</dbReference>